<evidence type="ECO:0000313" key="3">
    <source>
        <dbReference type="Proteomes" id="UP000050863"/>
    </source>
</evidence>
<sequence>MGAVALLLLFAPANPASAQHVITNPGKCAQFYPNANCQNYGRGNPYTAYGWQRSGNRHYSGHRYHRRYWR</sequence>
<gene>
    <name evidence="2" type="ORF">CQ12_39120</name>
</gene>
<proteinExistence type="predicted"/>
<name>A0A0R3KJB4_9BRAD</name>
<organism evidence="2 3">
    <name type="scientific">Bradyrhizobium jicamae</name>
    <dbReference type="NCBI Taxonomy" id="280332"/>
    <lineage>
        <taxon>Bacteria</taxon>
        <taxon>Pseudomonadati</taxon>
        <taxon>Pseudomonadota</taxon>
        <taxon>Alphaproteobacteria</taxon>
        <taxon>Hyphomicrobiales</taxon>
        <taxon>Nitrobacteraceae</taxon>
        <taxon>Bradyrhizobium</taxon>
    </lineage>
</organism>
<feature type="signal peptide" evidence="1">
    <location>
        <begin position="1"/>
        <end position="18"/>
    </location>
</feature>
<comment type="caution">
    <text evidence="2">The sequence shown here is derived from an EMBL/GenBank/DDBJ whole genome shotgun (WGS) entry which is preliminary data.</text>
</comment>
<feature type="chain" id="PRO_5006442212" evidence="1">
    <location>
        <begin position="19"/>
        <end position="70"/>
    </location>
</feature>
<accession>A0A0R3KJB4</accession>
<dbReference type="AlphaFoldDB" id="A0A0R3KJB4"/>
<keyword evidence="3" id="KW-1185">Reference proteome</keyword>
<evidence type="ECO:0000313" key="2">
    <source>
        <dbReference type="EMBL" id="KRQ95873.1"/>
    </source>
</evidence>
<evidence type="ECO:0000256" key="1">
    <source>
        <dbReference type="SAM" id="SignalP"/>
    </source>
</evidence>
<protein>
    <submittedName>
        <fullName evidence="2">Uncharacterized protein</fullName>
    </submittedName>
</protein>
<keyword evidence="1" id="KW-0732">Signal</keyword>
<dbReference type="EMBL" id="LLXZ01000204">
    <property type="protein sequence ID" value="KRQ95873.1"/>
    <property type="molecule type" value="Genomic_DNA"/>
</dbReference>
<reference evidence="2 3" key="1">
    <citation type="submission" date="2014-03" db="EMBL/GenBank/DDBJ databases">
        <title>Bradyrhizobium valentinum sp. nov., isolated from effective nodules of Lupinus mariae-josephae, a lupine endemic of basic-lime soils in Eastern Spain.</title>
        <authorList>
            <person name="Duran D."/>
            <person name="Rey L."/>
            <person name="Navarro A."/>
            <person name="Busquets A."/>
            <person name="Imperial J."/>
            <person name="Ruiz-Argueso T."/>
        </authorList>
    </citation>
    <scope>NUCLEOTIDE SEQUENCE [LARGE SCALE GENOMIC DNA]</scope>
    <source>
        <strain evidence="2 3">PAC68</strain>
    </source>
</reference>
<dbReference type="Proteomes" id="UP000050863">
    <property type="component" value="Unassembled WGS sequence"/>
</dbReference>